<evidence type="ECO:0000256" key="1">
    <source>
        <dbReference type="ARBA" id="ARBA00004123"/>
    </source>
</evidence>
<accession>A0A7J7DUW5</accession>
<dbReference type="GO" id="GO:0033588">
    <property type="term" value="C:elongator holoenzyme complex"/>
    <property type="evidence" value="ECO:0007669"/>
    <property type="project" value="InterPro"/>
</dbReference>
<dbReference type="Proteomes" id="UP000593562">
    <property type="component" value="Unassembled WGS sequence"/>
</dbReference>
<dbReference type="UniPathway" id="UPA00988"/>
<dbReference type="PANTHER" id="PTHR15641:SF1">
    <property type="entry name" value="ELONGATOR COMPLEX PROTEIN 5"/>
    <property type="match status" value="1"/>
</dbReference>
<dbReference type="GO" id="GO:0005634">
    <property type="term" value="C:nucleus"/>
    <property type="evidence" value="ECO:0007669"/>
    <property type="project" value="UniProtKB-SubCell"/>
</dbReference>
<dbReference type="InterPro" id="IPR019519">
    <property type="entry name" value="Elp5"/>
</dbReference>
<dbReference type="GO" id="GO:0000049">
    <property type="term" value="F:tRNA binding"/>
    <property type="evidence" value="ECO:0007669"/>
    <property type="project" value="TreeGrafter"/>
</dbReference>
<evidence type="ECO:0000256" key="5">
    <source>
        <dbReference type="ARBA" id="ARBA00020264"/>
    </source>
</evidence>
<evidence type="ECO:0000256" key="3">
    <source>
        <dbReference type="ARBA" id="ARBA00005043"/>
    </source>
</evidence>
<dbReference type="AlphaFoldDB" id="A0A7J7DUW5"/>
<evidence type="ECO:0000256" key="4">
    <source>
        <dbReference type="ARBA" id="ARBA00009567"/>
    </source>
</evidence>
<comment type="subcellular location">
    <subcellularLocation>
        <location evidence="2">Cytoplasm</location>
    </subcellularLocation>
    <subcellularLocation>
        <location evidence="1">Nucleus</location>
    </subcellularLocation>
</comment>
<dbReference type="InParanoid" id="A0A7J7DUW5"/>
<dbReference type="GO" id="GO:0005829">
    <property type="term" value="C:cytosol"/>
    <property type="evidence" value="ECO:0007669"/>
    <property type="project" value="TreeGrafter"/>
</dbReference>
<dbReference type="Pfam" id="PF10483">
    <property type="entry name" value="Elong_Iki1"/>
    <property type="match status" value="1"/>
</dbReference>
<keyword evidence="7" id="KW-0819">tRNA processing</keyword>
<dbReference type="PANTHER" id="PTHR15641">
    <property type="entry name" value="ELONGATOR COMPLEX PROTEIN 5"/>
    <property type="match status" value="1"/>
</dbReference>
<organism evidence="9 10">
    <name type="scientific">Tripterygium wilfordii</name>
    <name type="common">Thunder God vine</name>
    <dbReference type="NCBI Taxonomy" id="458696"/>
    <lineage>
        <taxon>Eukaryota</taxon>
        <taxon>Viridiplantae</taxon>
        <taxon>Streptophyta</taxon>
        <taxon>Embryophyta</taxon>
        <taxon>Tracheophyta</taxon>
        <taxon>Spermatophyta</taxon>
        <taxon>Magnoliopsida</taxon>
        <taxon>eudicotyledons</taxon>
        <taxon>Gunneridae</taxon>
        <taxon>Pentapetalae</taxon>
        <taxon>rosids</taxon>
        <taxon>fabids</taxon>
        <taxon>Celastrales</taxon>
        <taxon>Celastraceae</taxon>
        <taxon>Tripterygium</taxon>
    </lineage>
</organism>
<proteinExistence type="inferred from homology"/>
<keyword evidence="8" id="KW-0539">Nucleus</keyword>
<comment type="caution">
    <text evidence="9">The sequence shown here is derived from an EMBL/GenBank/DDBJ whole genome shotgun (WGS) entry which is preliminary data.</text>
</comment>
<evidence type="ECO:0000256" key="8">
    <source>
        <dbReference type="ARBA" id="ARBA00023242"/>
    </source>
</evidence>
<comment type="pathway">
    <text evidence="3">tRNA modification; 5-methoxycarbonylmethyl-2-thiouridine-tRNA biosynthesis.</text>
</comment>
<keyword evidence="10" id="KW-1185">Reference proteome</keyword>
<dbReference type="GO" id="GO:0002098">
    <property type="term" value="P:tRNA wobble uridine modification"/>
    <property type="evidence" value="ECO:0007669"/>
    <property type="project" value="InterPro"/>
</dbReference>
<reference evidence="9 10" key="1">
    <citation type="journal article" date="2020" name="Nat. Commun.">
        <title>Genome of Tripterygium wilfordii and identification of cytochrome P450 involved in triptolide biosynthesis.</title>
        <authorList>
            <person name="Tu L."/>
            <person name="Su P."/>
            <person name="Zhang Z."/>
            <person name="Gao L."/>
            <person name="Wang J."/>
            <person name="Hu T."/>
            <person name="Zhou J."/>
            <person name="Zhang Y."/>
            <person name="Zhao Y."/>
            <person name="Liu Y."/>
            <person name="Song Y."/>
            <person name="Tong Y."/>
            <person name="Lu Y."/>
            <person name="Yang J."/>
            <person name="Xu C."/>
            <person name="Jia M."/>
            <person name="Peters R.J."/>
            <person name="Huang L."/>
            <person name="Gao W."/>
        </authorList>
    </citation>
    <scope>NUCLEOTIDE SEQUENCE [LARGE SCALE GENOMIC DNA]</scope>
    <source>
        <strain evidence="10">cv. XIE 37</strain>
        <tissue evidence="9">Leaf</tissue>
    </source>
</reference>
<evidence type="ECO:0000256" key="7">
    <source>
        <dbReference type="ARBA" id="ARBA00022694"/>
    </source>
</evidence>
<protein>
    <recommendedName>
        <fullName evidence="5">Elongator complex protein 5</fullName>
    </recommendedName>
</protein>
<gene>
    <name evidence="9" type="ORF">HS088_TW03G00487</name>
</gene>
<evidence type="ECO:0000313" key="9">
    <source>
        <dbReference type="EMBL" id="KAF5750155.1"/>
    </source>
</evidence>
<evidence type="ECO:0000256" key="2">
    <source>
        <dbReference type="ARBA" id="ARBA00004496"/>
    </source>
</evidence>
<comment type="similarity">
    <text evidence="4">Belongs to the ELP5 family.</text>
</comment>
<name>A0A7J7DUW5_TRIWF</name>
<dbReference type="EMBL" id="JAAARO010000003">
    <property type="protein sequence ID" value="KAF5750155.1"/>
    <property type="molecule type" value="Genomic_DNA"/>
</dbReference>
<keyword evidence="6" id="KW-0963">Cytoplasm</keyword>
<sequence>MAESISRALRDGALEGGYAPPPTVEDSISSPFAFDVFTHFLAQLSSNILTGKSQPRGIVAVAFYVDLLKRRGSDPASSKKWDISQEVSSEVACLCKDLRDLDKLYSSIIEQGTGLSGRGKEHFSVAIDSMLVSLQLSEKERIERANVVLPFGKLQTSENTSEGEIIYFRDSDDEMPEFRLGSRC</sequence>
<evidence type="ECO:0000313" key="10">
    <source>
        <dbReference type="Proteomes" id="UP000593562"/>
    </source>
</evidence>
<evidence type="ECO:0000256" key="6">
    <source>
        <dbReference type="ARBA" id="ARBA00022490"/>
    </source>
</evidence>